<evidence type="ECO:0000256" key="1">
    <source>
        <dbReference type="SAM" id="MobiDB-lite"/>
    </source>
</evidence>
<name>A0A369JTY6_HYPMA</name>
<sequence length="230" mass="25310">MRRASPNKYVIIQSHAWRKRVPQQSNSRLVLPDNTIGTSHPTIKSAEQGLYVLSRFAADFEPPAPHEGYDRIISLKPADHPSPTYSRAEIAAVLRRVHDSSAVSPANSTQWRASQSFQGWRPSQGNSFRGHPPRHDSGARYGGVPRGRGFAPSGSLNDHTPWRGASRRGNSGPYGEGRGRRNDASPYGRSDSRWSHPRRTPETPVQTERTTTLGNAPRGAGTPEDPLIVP</sequence>
<comment type="caution">
    <text evidence="2">The sequence shown here is derived from an EMBL/GenBank/DDBJ whole genome shotgun (WGS) entry which is preliminary data.</text>
</comment>
<dbReference type="Proteomes" id="UP000076154">
    <property type="component" value="Unassembled WGS sequence"/>
</dbReference>
<feature type="compositionally biased region" description="Polar residues" evidence="1">
    <location>
        <begin position="101"/>
        <end position="127"/>
    </location>
</feature>
<organism evidence="2 3">
    <name type="scientific">Hypsizygus marmoreus</name>
    <name type="common">White beech mushroom</name>
    <name type="synonym">Agaricus marmoreus</name>
    <dbReference type="NCBI Taxonomy" id="39966"/>
    <lineage>
        <taxon>Eukaryota</taxon>
        <taxon>Fungi</taxon>
        <taxon>Dikarya</taxon>
        <taxon>Basidiomycota</taxon>
        <taxon>Agaricomycotina</taxon>
        <taxon>Agaricomycetes</taxon>
        <taxon>Agaricomycetidae</taxon>
        <taxon>Agaricales</taxon>
        <taxon>Tricholomatineae</taxon>
        <taxon>Lyophyllaceae</taxon>
        <taxon>Hypsizygus</taxon>
    </lineage>
</organism>
<dbReference type="STRING" id="39966.A0A369JTY6"/>
<dbReference type="InParanoid" id="A0A369JTY6"/>
<dbReference type="OrthoDB" id="3512845at2759"/>
<protein>
    <submittedName>
        <fullName evidence="2">Uncharacterized protein</fullName>
    </submittedName>
</protein>
<feature type="region of interest" description="Disordered" evidence="1">
    <location>
        <begin position="101"/>
        <end position="230"/>
    </location>
</feature>
<accession>A0A369JTY6</accession>
<keyword evidence="3" id="KW-1185">Reference proteome</keyword>
<dbReference type="EMBL" id="LUEZ02000046">
    <property type="protein sequence ID" value="RDB23825.1"/>
    <property type="molecule type" value="Genomic_DNA"/>
</dbReference>
<proteinExistence type="predicted"/>
<feature type="compositionally biased region" description="Polar residues" evidence="1">
    <location>
        <begin position="203"/>
        <end position="214"/>
    </location>
</feature>
<evidence type="ECO:0000313" key="3">
    <source>
        <dbReference type="Proteomes" id="UP000076154"/>
    </source>
</evidence>
<gene>
    <name evidence="2" type="ORF">Hypma_009018</name>
</gene>
<dbReference type="AlphaFoldDB" id="A0A369JTY6"/>
<reference evidence="2" key="1">
    <citation type="submission" date="2018-04" db="EMBL/GenBank/DDBJ databases">
        <title>Whole genome sequencing of Hypsizygus marmoreus.</title>
        <authorList>
            <person name="Choi I.-G."/>
            <person name="Min B."/>
            <person name="Kim J.-G."/>
            <person name="Kim S."/>
            <person name="Oh Y.-L."/>
            <person name="Kong W.-S."/>
            <person name="Park H."/>
            <person name="Jeong J."/>
            <person name="Song E.-S."/>
        </authorList>
    </citation>
    <scope>NUCLEOTIDE SEQUENCE [LARGE SCALE GENOMIC DNA]</scope>
    <source>
        <strain evidence="2">51987-8</strain>
    </source>
</reference>
<evidence type="ECO:0000313" key="2">
    <source>
        <dbReference type="EMBL" id="RDB23825.1"/>
    </source>
</evidence>